<dbReference type="InterPro" id="IPR001214">
    <property type="entry name" value="SET_dom"/>
</dbReference>
<evidence type="ECO:0000313" key="2">
    <source>
        <dbReference type="EMBL" id="KAF2242618.1"/>
    </source>
</evidence>
<dbReference type="InterPro" id="IPR011990">
    <property type="entry name" value="TPR-like_helical_dom_sf"/>
</dbReference>
<sequence length="738" mass="83601">MIVPKNFRNTYEESPERLKDIVKDGEENGQHPKSKPSRDTLVKNHERHLQLLAEGNVPVRNMILPLPYPPSRASIQNNTHHKVHLDDLRIERRDTNAVLLLRTITSPYVYSSTVTVAEDENGDVTRLTICNLEDNSVDPIVAEGFLLAVKQPCWSRLVDGGYHIRVDHPSDLVILKKDEDTVPDAWRQPEPVDANKDASQWKKEGDMMFLKKRFRKALELYDRGLAWLSANPDPVSEIDLYRKRCGVNIVLLRLDDAANDLSRAISVHAVSTTSLSSSQLVNASTVESWLHNHSTEDPLEISSNIPRALKELAARIKFDLGIYQTNAEYNLPLISSYVGPLTLHVDAANYTCDTEVRQTTSHGRGLFAKRAFKSGELVAAEKAFVLPGYFIQDRSSDCLLYSLGDETASPRPGALLFKELVQKLNWNPSLRKEYFDLDDGGYWKTNGWEVPEGEDIPVDVFRVELIRRYNCFSVPTRSSDLLHQAPNSNPEMRNGFWNHASYVNHCCTPNAVRTFIGDIHFLRASRDIEAGEEITNQYVSPDVDIADRQEKYRSTWMFECDCELCVVDDSVSEEVRRERIRMFEELKAMVMRLGEKGTTVTSIKKIARGLRELEALYTPTKAGEPDPYTHLPRLALVHPTLFLTEAWRSVKNVDKTIEYALKLLRNFGIIARAEGGEFTITNNAGLVNVEAARALRYLAEGYTTKGEAELAKQCMALARTWYVIITGAEVGIEEFFRS</sequence>
<dbReference type="PANTHER" id="PTHR47643:SF2">
    <property type="entry name" value="TPR DOMAIN PROTEIN (AFU_ORTHOLOGUE AFUA_5G12710)"/>
    <property type="match status" value="1"/>
</dbReference>
<dbReference type="Pfam" id="PF00856">
    <property type="entry name" value="SET"/>
    <property type="match status" value="1"/>
</dbReference>
<evidence type="ECO:0000313" key="3">
    <source>
        <dbReference type="Proteomes" id="UP000800094"/>
    </source>
</evidence>
<dbReference type="PROSITE" id="PS50280">
    <property type="entry name" value="SET"/>
    <property type="match status" value="1"/>
</dbReference>
<dbReference type="AlphaFoldDB" id="A0A6A6HXV9"/>
<dbReference type="InterPro" id="IPR046341">
    <property type="entry name" value="SET_dom_sf"/>
</dbReference>
<dbReference type="Gene3D" id="1.25.40.10">
    <property type="entry name" value="Tetratricopeptide repeat domain"/>
    <property type="match status" value="1"/>
</dbReference>
<dbReference type="EMBL" id="ML987207">
    <property type="protein sequence ID" value="KAF2242618.1"/>
    <property type="molecule type" value="Genomic_DNA"/>
</dbReference>
<feature type="domain" description="SET" evidence="1">
    <location>
        <begin position="352"/>
        <end position="539"/>
    </location>
</feature>
<dbReference type="OrthoDB" id="438641at2759"/>
<dbReference type="Proteomes" id="UP000800094">
    <property type="component" value="Unassembled WGS sequence"/>
</dbReference>
<dbReference type="GeneID" id="54585645"/>
<keyword evidence="3" id="KW-1185">Reference proteome</keyword>
<dbReference type="SUPFAM" id="SSF48452">
    <property type="entry name" value="TPR-like"/>
    <property type="match status" value="1"/>
</dbReference>
<dbReference type="InterPro" id="IPR053209">
    <property type="entry name" value="Gramillin-biosynth_MTr"/>
</dbReference>
<gene>
    <name evidence="2" type="ORF">BU26DRAFT_555345</name>
</gene>
<dbReference type="Gene3D" id="2.170.270.10">
    <property type="entry name" value="SET domain"/>
    <property type="match status" value="1"/>
</dbReference>
<accession>A0A6A6HXV9</accession>
<dbReference type="SMART" id="SM00317">
    <property type="entry name" value="SET"/>
    <property type="match status" value="1"/>
</dbReference>
<evidence type="ECO:0000259" key="1">
    <source>
        <dbReference type="PROSITE" id="PS50280"/>
    </source>
</evidence>
<dbReference type="SUPFAM" id="SSF82199">
    <property type="entry name" value="SET domain"/>
    <property type="match status" value="1"/>
</dbReference>
<protein>
    <submittedName>
        <fullName evidence="2">SET domain-containing protein</fullName>
    </submittedName>
</protein>
<organism evidence="2 3">
    <name type="scientific">Trematosphaeria pertusa</name>
    <dbReference type="NCBI Taxonomy" id="390896"/>
    <lineage>
        <taxon>Eukaryota</taxon>
        <taxon>Fungi</taxon>
        <taxon>Dikarya</taxon>
        <taxon>Ascomycota</taxon>
        <taxon>Pezizomycotina</taxon>
        <taxon>Dothideomycetes</taxon>
        <taxon>Pleosporomycetidae</taxon>
        <taxon>Pleosporales</taxon>
        <taxon>Massarineae</taxon>
        <taxon>Trematosphaeriaceae</taxon>
        <taxon>Trematosphaeria</taxon>
    </lineage>
</organism>
<dbReference type="PANTHER" id="PTHR47643">
    <property type="entry name" value="TPR DOMAIN PROTEIN (AFU_ORTHOLOGUE AFUA_5G12710)"/>
    <property type="match status" value="1"/>
</dbReference>
<dbReference type="RefSeq" id="XP_033677622.1">
    <property type="nucleotide sequence ID" value="XM_033832315.1"/>
</dbReference>
<proteinExistence type="predicted"/>
<reference evidence="2" key="1">
    <citation type="journal article" date="2020" name="Stud. Mycol.">
        <title>101 Dothideomycetes genomes: a test case for predicting lifestyles and emergence of pathogens.</title>
        <authorList>
            <person name="Haridas S."/>
            <person name="Albert R."/>
            <person name="Binder M."/>
            <person name="Bloem J."/>
            <person name="Labutti K."/>
            <person name="Salamov A."/>
            <person name="Andreopoulos B."/>
            <person name="Baker S."/>
            <person name="Barry K."/>
            <person name="Bills G."/>
            <person name="Bluhm B."/>
            <person name="Cannon C."/>
            <person name="Castanera R."/>
            <person name="Culley D."/>
            <person name="Daum C."/>
            <person name="Ezra D."/>
            <person name="Gonzalez J."/>
            <person name="Henrissat B."/>
            <person name="Kuo A."/>
            <person name="Liang C."/>
            <person name="Lipzen A."/>
            <person name="Lutzoni F."/>
            <person name="Magnuson J."/>
            <person name="Mondo S."/>
            <person name="Nolan M."/>
            <person name="Ohm R."/>
            <person name="Pangilinan J."/>
            <person name="Park H.-J."/>
            <person name="Ramirez L."/>
            <person name="Alfaro M."/>
            <person name="Sun H."/>
            <person name="Tritt A."/>
            <person name="Yoshinaga Y."/>
            <person name="Zwiers L.-H."/>
            <person name="Turgeon B."/>
            <person name="Goodwin S."/>
            <person name="Spatafora J."/>
            <person name="Crous P."/>
            <person name="Grigoriev I."/>
        </authorList>
    </citation>
    <scope>NUCLEOTIDE SEQUENCE</scope>
    <source>
        <strain evidence="2">CBS 122368</strain>
    </source>
</reference>
<name>A0A6A6HXV9_9PLEO</name>